<reference evidence="2 3" key="1">
    <citation type="journal article" date="2019" name="Environ. Microbiol.">
        <title>At the nexus of three kingdoms: the genome of the mycorrhizal fungus Gigaspora margarita provides insights into plant, endobacterial and fungal interactions.</title>
        <authorList>
            <person name="Venice F."/>
            <person name="Ghignone S."/>
            <person name="Salvioli di Fossalunga A."/>
            <person name="Amselem J."/>
            <person name="Novero M."/>
            <person name="Xianan X."/>
            <person name="Sedzielewska Toro K."/>
            <person name="Morin E."/>
            <person name="Lipzen A."/>
            <person name="Grigoriev I.V."/>
            <person name="Henrissat B."/>
            <person name="Martin F.M."/>
            <person name="Bonfante P."/>
        </authorList>
    </citation>
    <scope>NUCLEOTIDE SEQUENCE [LARGE SCALE GENOMIC DNA]</scope>
    <source>
        <strain evidence="2 3">BEG34</strain>
    </source>
</reference>
<evidence type="ECO:0000313" key="3">
    <source>
        <dbReference type="Proteomes" id="UP000439903"/>
    </source>
</evidence>
<dbReference type="OrthoDB" id="2402093at2759"/>
<protein>
    <submittedName>
        <fullName evidence="2">Uncharacterized protein</fullName>
    </submittedName>
</protein>
<evidence type="ECO:0000313" key="2">
    <source>
        <dbReference type="EMBL" id="KAF0403963.1"/>
    </source>
</evidence>
<dbReference type="AlphaFoldDB" id="A0A8H4A1U9"/>
<name>A0A8H4A1U9_GIGMA</name>
<feature type="region of interest" description="Disordered" evidence="1">
    <location>
        <begin position="114"/>
        <end position="139"/>
    </location>
</feature>
<feature type="compositionally biased region" description="Polar residues" evidence="1">
    <location>
        <begin position="274"/>
        <end position="284"/>
    </location>
</feature>
<feature type="region of interest" description="Disordered" evidence="1">
    <location>
        <begin position="164"/>
        <end position="184"/>
    </location>
</feature>
<organism evidence="2 3">
    <name type="scientific">Gigaspora margarita</name>
    <dbReference type="NCBI Taxonomy" id="4874"/>
    <lineage>
        <taxon>Eukaryota</taxon>
        <taxon>Fungi</taxon>
        <taxon>Fungi incertae sedis</taxon>
        <taxon>Mucoromycota</taxon>
        <taxon>Glomeromycotina</taxon>
        <taxon>Glomeromycetes</taxon>
        <taxon>Diversisporales</taxon>
        <taxon>Gigasporaceae</taxon>
        <taxon>Gigaspora</taxon>
    </lineage>
</organism>
<feature type="region of interest" description="Disordered" evidence="1">
    <location>
        <begin position="262"/>
        <end position="284"/>
    </location>
</feature>
<sequence length="284" mass="33085">MSNITKSIRPVTRAYAAQHQIKIDPLPPASYHPEPSRRRSQNRNNNRINLNSTQRRQSTRRQRSSSSQQSRHRSQQRKTTPAQIKEESSSPQQQKLEIRHRQSTPFYIREELSHQISSPQSLQTVPESESPPYRLHESGPIITSATGVSHDSWFNYYDSPDLTGQNPEEFDSYSSDTTQPQLPDFLSMSTQPTRDEEGIEMEFQQEQLMRRSVEPSELVRYNAFYYEDDYSQQMNRSQRRQPVSAIADIDGSLIRNSMNYSQTDNVRRNRHQNNSHQTNGTINI</sequence>
<feature type="compositionally biased region" description="Low complexity" evidence="1">
    <location>
        <begin position="42"/>
        <end position="56"/>
    </location>
</feature>
<feature type="region of interest" description="Disordered" evidence="1">
    <location>
        <begin position="1"/>
        <end position="97"/>
    </location>
</feature>
<dbReference type="EMBL" id="WTPW01001978">
    <property type="protein sequence ID" value="KAF0403963.1"/>
    <property type="molecule type" value="Genomic_DNA"/>
</dbReference>
<dbReference type="Proteomes" id="UP000439903">
    <property type="component" value="Unassembled WGS sequence"/>
</dbReference>
<evidence type="ECO:0000256" key="1">
    <source>
        <dbReference type="SAM" id="MobiDB-lite"/>
    </source>
</evidence>
<comment type="caution">
    <text evidence="2">The sequence shown here is derived from an EMBL/GenBank/DDBJ whole genome shotgun (WGS) entry which is preliminary data.</text>
</comment>
<proteinExistence type="predicted"/>
<gene>
    <name evidence="2" type="ORF">F8M41_009118</name>
</gene>
<keyword evidence="3" id="KW-1185">Reference proteome</keyword>
<feature type="compositionally biased region" description="Polar residues" evidence="1">
    <location>
        <begin position="114"/>
        <end position="127"/>
    </location>
</feature>
<accession>A0A8H4A1U9</accession>